<keyword evidence="4 6" id="KW-0472">Membrane</keyword>
<evidence type="ECO:0000313" key="8">
    <source>
        <dbReference type="EnsemblPlants" id="Kaladp0037s0456.1.v1.1"/>
    </source>
</evidence>
<dbReference type="Pfam" id="PF02893">
    <property type="entry name" value="GRAM"/>
    <property type="match status" value="1"/>
</dbReference>
<evidence type="ECO:0000256" key="4">
    <source>
        <dbReference type="ARBA" id="ARBA00023136"/>
    </source>
</evidence>
<proteinExistence type="predicted"/>
<dbReference type="Gene3D" id="2.30.29.30">
    <property type="entry name" value="Pleckstrin-homology domain (PH domain)/Phosphotyrosine-binding domain (PTB)"/>
    <property type="match status" value="1"/>
</dbReference>
<evidence type="ECO:0000259" key="7">
    <source>
        <dbReference type="PROSITE" id="PS51778"/>
    </source>
</evidence>
<sequence length="644" mass="72557">MALVAPGDGDPMQVPHPQSSTMEPPRVESASELASEYSSLVGAVVPGDSSDQFSGSPNRQRELDLASAAALKSEEYRQLFRLPPGEVLVQDFNCALQENMLFQGHLYVFRNYLCFYSNIFGFETKKIIQFSEITILRRAKTAGIFPNAIEIFTGERKHFFASFLSRDEAFNLISDLWPDYENRSNENSRQQDSPSESSSLNSKPLAAVNLGSSDNGADDLDSVARIQNVSDTNDSESLPIVKDKNGPVTPSKLQKNVEEAVCVTNTGSLPSAKGIVLKQEDIEAPKVPEDFVKVAEAKFPIKVGDFFRFFFSDEGVTFLEAFRKSCGDSDFKCTEWCTSDKFGNVREMSFLHPIKFYLGAKSSICRETQKVRSYRGSHLIVETSQEVNGVPYADYFTVEGLWDVKNDESGDACFMKVYLNVAFSKKTVWKGKIVQSTTEECREAYAIWINNAHEFLKKKNLEKQDEASTYSLNEDIPDHSDLKAEIGENSRMLLQTNEHRRQPLSSSIDADKHIVSTINGNSCGSTCTVSLGGKFAKIFGIMRSQGYLPHLLVVTVAVVLLMQLTIVLLLSRSPQVQPVYQMDYFHGMNQGLHPSPQELAWLEKRVHHLKEEMLMVESRLERMRLEHKHLQSQLEDFELFRKKD</sequence>
<reference evidence="8" key="1">
    <citation type="submission" date="2021-01" db="UniProtKB">
        <authorList>
            <consortium name="EnsemblPlants"/>
        </authorList>
    </citation>
    <scope>IDENTIFICATION</scope>
</reference>
<dbReference type="PANTHER" id="PTHR47666:SF1">
    <property type="entry name" value="PROTEIN VASCULAR ASSOCIATED DEATH 1, CHLOROPLASTIC"/>
    <property type="match status" value="1"/>
</dbReference>
<name>A0A7N0ZUW2_KALFE</name>
<keyword evidence="3 6" id="KW-1133">Transmembrane helix</keyword>
<feature type="domain" description="VASt" evidence="7">
    <location>
        <begin position="290"/>
        <end position="460"/>
    </location>
</feature>
<evidence type="ECO:0000256" key="6">
    <source>
        <dbReference type="SAM" id="Phobius"/>
    </source>
</evidence>
<evidence type="ECO:0000256" key="1">
    <source>
        <dbReference type="ARBA" id="ARBA00004167"/>
    </source>
</evidence>
<dbReference type="PANTHER" id="PTHR47666">
    <property type="entry name" value="PROTEIN VASCULAR ASSOCIATED DEATH 1, CHLOROPLASTIC"/>
    <property type="match status" value="1"/>
</dbReference>
<protein>
    <recommendedName>
        <fullName evidence="7">VASt domain-containing protein</fullName>
    </recommendedName>
</protein>
<feature type="compositionally biased region" description="Low complexity" evidence="5">
    <location>
        <begin position="188"/>
        <end position="202"/>
    </location>
</feature>
<feature type="transmembrane region" description="Helical" evidence="6">
    <location>
        <begin position="547"/>
        <end position="570"/>
    </location>
</feature>
<dbReference type="OMA" id="MYMVEAR"/>
<keyword evidence="2 6" id="KW-0812">Transmembrane</keyword>
<dbReference type="Gramene" id="Kaladp0037s0456.1.v1.1">
    <property type="protein sequence ID" value="Kaladp0037s0456.1.v1.1"/>
    <property type="gene ID" value="Kaladp0037s0456.v1.1"/>
</dbReference>
<accession>A0A7N0ZUW2</accession>
<dbReference type="GO" id="GO:0016020">
    <property type="term" value="C:membrane"/>
    <property type="evidence" value="ECO:0007669"/>
    <property type="project" value="UniProtKB-SubCell"/>
</dbReference>
<dbReference type="InterPro" id="IPR004182">
    <property type="entry name" value="GRAM"/>
</dbReference>
<organism evidence="8 9">
    <name type="scientific">Kalanchoe fedtschenkoi</name>
    <name type="common">Lavender scallops</name>
    <name type="synonym">South American air plant</name>
    <dbReference type="NCBI Taxonomy" id="63787"/>
    <lineage>
        <taxon>Eukaryota</taxon>
        <taxon>Viridiplantae</taxon>
        <taxon>Streptophyta</taxon>
        <taxon>Embryophyta</taxon>
        <taxon>Tracheophyta</taxon>
        <taxon>Spermatophyta</taxon>
        <taxon>Magnoliopsida</taxon>
        <taxon>eudicotyledons</taxon>
        <taxon>Gunneridae</taxon>
        <taxon>Pentapetalae</taxon>
        <taxon>Saxifragales</taxon>
        <taxon>Crassulaceae</taxon>
        <taxon>Kalanchoe</taxon>
    </lineage>
</organism>
<keyword evidence="9" id="KW-1185">Reference proteome</keyword>
<dbReference type="PROSITE" id="PS51778">
    <property type="entry name" value="VAST"/>
    <property type="match status" value="1"/>
</dbReference>
<dbReference type="EnsemblPlants" id="Kaladp0037s0456.1.v1.1">
    <property type="protein sequence ID" value="Kaladp0037s0456.1.v1.1"/>
    <property type="gene ID" value="Kaladp0037s0456.v1.1"/>
</dbReference>
<feature type="region of interest" description="Disordered" evidence="5">
    <location>
        <begin position="183"/>
        <end position="202"/>
    </location>
</feature>
<dbReference type="Proteomes" id="UP000594263">
    <property type="component" value="Unplaced"/>
</dbReference>
<evidence type="ECO:0000256" key="2">
    <source>
        <dbReference type="ARBA" id="ARBA00022692"/>
    </source>
</evidence>
<dbReference type="Pfam" id="PF16016">
    <property type="entry name" value="VASt"/>
    <property type="match status" value="1"/>
</dbReference>
<dbReference type="CDD" id="cd13220">
    <property type="entry name" value="PH-GRAM_GRAMDC"/>
    <property type="match status" value="1"/>
</dbReference>
<evidence type="ECO:0000256" key="3">
    <source>
        <dbReference type="ARBA" id="ARBA00022989"/>
    </source>
</evidence>
<dbReference type="InterPro" id="IPR031968">
    <property type="entry name" value="VASt"/>
</dbReference>
<dbReference type="SMART" id="SM00568">
    <property type="entry name" value="GRAM"/>
    <property type="match status" value="1"/>
</dbReference>
<dbReference type="GO" id="GO:0043069">
    <property type="term" value="P:negative regulation of programmed cell death"/>
    <property type="evidence" value="ECO:0007669"/>
    <property type="project" value="TreeGrafter"/>
</dbReference>
<dbReference type="AlphaFoldDB" id="A0A7N0ZUW2"/>
<comment type="subcellular location">
    <subcellularLocation>
        <location evidence="1">Membrane</location>
        <topology evidence="1">Single-pass membrane protein</topology>
    </subcellularLocation>
</comment>
<feature type="region of interest" description="Disordered" evidence="5">
    <location>
        <begin position="1"/>
        <end position="29"/>
    </location>
</feature>
<evidence type="ECO:0000313" key="9">
    <source>
        <dbReference type="Proteomes" id="UP000594263"/>
    </source>
</evidence>
<evidence type="ECO:0000256" key="5">
    <source>
        <dbReference type="SAM" id="MobiDB-lite"/>
    </source>
</evidence>
<dbReference type="InterPro" id="IPR011993">
    <property type="entry name" value="PH-like_dom_sf"/>
</dbReference>